<dbReference type="InterPro" id="IPR015422">
    <property type="entry name" value="PyrdxlP-dep_Trfase_small"/>
</dbReference>
<feature type="modified residue" description="N6-(pyridoxal phosphate)lysine" evidence="3">
    <location>
        <position position="211"/>
    </location>
</feature>
<organism evidence="5 6">
    <name type="scientific">Halioglobus japonicus</name>
    <dbReference type="NCBI Taxonomy" id="930805"/>
    <lineage>
        <taxon>Bacteria</taxon>
        <taxon>Pseudomonadati</taxon>
        <taxon>Pseudomonadota</taxon>
        <taxon>Gammaproteobacteria</taxon>
        <taxon>Cellvibrionales</taxon>
        <taxon>Halieaceae</taxon>
        <taxon>Halioglobus</taxon>
    </lineage>
</organism>
<dbReference type="FunFam" id="3.90.1150.10:FF:000087">
    <property type="entry name" value="Putative methionine gamma-lyase"/>
    <property type="match status" value="1"/>
</dbReference>
<proteinExistence type="inferred from homology"/>
<evidence type="ECO:0000313" key="6">
    <source>
        <dbReference type="Proteomes" id="UP000235162"/>
    </source>
</evidence>
<protein>
    <submittedName>
        <fullName evidence="5">Aminotransferase class V-fold PLP-dependent enzyme</fullName>
    </submittedName>
</protein>
<dbReference type="RefSeq" id="WP_084199349.1">
    <property type="nucleotide sequence ID" value="NZ_BMYL01000002.1"/>
</dbReference>
<dbReference type="FunFam" id="3.40.640.10:FF:000046">
    <property type="entry name" value="Cystathionine gamma-lyase"/>
    <property type="match status" value="1"/>
</dbReference>
<dbReference type="PANTHER" id="PTHR11808">
    <property type="entry name" value="TRANS-SULFURATION ENZYME FAMILY MEMBER"/>
    <property type="match status" value="1"/>
</dbReference>
<keyword evidence="6" id="KW-1185">Reference proteome</keyword>
<comment type="cofactor">
    <cofactor evidence="1 4">
        <name>pyridoxal 5'-phosphate</name>
        <dbReference type="ChEBI" id="CHEBI:597326"/>
    </cofactor>
</comment>
<dbReference type="InterPro" id="IPR015421">
    <property type="entry name" value="PyrdxlP-dep_Trfase_major"/>
</dbReference>
<keyword evidence="5" id="KW-0032">Aminotransferase</keyword>
<sequence length="406" mass="42582">MSHQHPVEALANLRHEFGEHGGVNMSIEASSTFTVIDPGTMPEIFTGQKGPDNAGCYLYGRHFNPTVYNLSRQLAAMEGTESAYCAASGMGAISAAILALCEAGDHIVSSNTIYGGTYALMHDFLPLKCGMTTSFVDSSDLDAVRSAITDKTRVLYVESVSNPTLRVANIPALADIAHSAGIPLVVDNTFSPLLISPAHLGADIVVHSMTKFIGGASDLIAGAVCASQAFIGQLMDLHTGPLMILGPTMDPNVAANIALRLPHLPLRMSAHGARALALAERLQQRGTQVSYPGLATHPDNALLAELGNAEFGAGGVLTIDAGSKEKALELMGALQNEQQFGFMAVSLGYFDTLMSCSASSTSSEMEDEDIQAAGISPGLVRLAVGYTGTLEQRWSQLEAALDSVGM</sequence>
<dbReference type="AlphaFoldDB" id="A0AAP8MF69"/>
<dbReference type="InterPro" id="IPR015424">
    <property type="entry name" value="PyrdxlP-dep_Trfase"/>
</dbReference>
<evidence type="ECO:0000256" key="2">
    <source>
        <dbReference type="ARBA" id="ARBA00022898"/>
    </source>
</evidence>
<dbReference type="GO" id="GO:0005737">
    <property type="term" value="C:cytoplasm"/>
    <property type="evidence" value="ECO:0007669"/>
    <property type="project" value="TreeGrafter"/>
</dbReference>
<keyword evidence="2 3" id="KW-0663">Pyridoxal phosphate</keyword>
<evidence type="ECO:0000256" key="1">
    <source>
        <dbReference type="ARBA" id="ARBA00001933"/>
    </source>
</evidence>
<comment type="similarity">
    <text evidence="4">Belongs to the trans-sulfuration enzymes family.</text>
</comment>
<evidence type="ECO:0000313" key="5">
    <source>
        <dbReference type="EMBL" id="PLW86645.1"/>
    </source>
</evidence>
<dbReference type="InterPro" id="IPR000277">
    <property type="entry name" value="Cys/Met-Metab_PyrdxlP-dep_enz"/>
</dbReference>
<dbReference type="KEGG" id="hja:BST95_10605"/>
<evidence type="ECO:0000256" key="4">
    <source>
        <dbReference type="RuleBase" id="RU362118"/>
    </source>
</evidence>
<evidence type="ECO:0000256" key="3">
    <source>
        <dbReference type="PIRSR" id="PIRSR001434-2"/>
    </source>
</evidence>
<accession>A0AAP8MF69</accession>
<reference evidence="5 6" key="1">
    <citation type="submission" date="2018-01" db="EMBL/GenBank/DDBJ databases">
        <title>The draft genome sequence of Halioglobus japonicus S1-36.</title>
        <authorList>
            <person name="Du Z.-J."/>
            <person name="Shi M.-J."/>
        </authorList>
    </citation>
    <scope>NUCLEOTIDE SEQUENCE [LARGE SCALE GENOMIC DNA]</scope>
    <source>
        <strain evidence="5 6">S1-36</strain>
    </source>
</reference>
<name>A0AAP8MF69_9GAMM</name>
<dbReference type="GO" id="GO:0008483">
    <property type="term" value="F:transaminase activity"/>
    <property type="evidence" value="ECO:0007669"/>
    <property type="project" value="UniProtKB-KW"/>
</dbReference>
<comment type="caution">
    <text evidence="5">The sequence shown here is derived from an EMBL/GenBank/DDBJ whole genome shotgun (WGS) entry which is preliminary data.</text>
</comment>
<dbReference type="GO" id="GO:0019346">
    <property type="term" value="P:transsulfuration"/>
    <property type="evidence" value="ECO:0007669"/>
    <property type="project" value="InterPro"/>
</dbReference>
<dbReference type="Proteomes" id="UP000235162">
    <property type="component" value="Unassembled WGS sequence"/>
</dbReference>
<gene>
    <name evidence="5" type="ORF">C0029_09630</name>
</gene>
<dbReference type="PANTHER" id="PTHR11808:SF80">
    <property type="entry name" value="CYSTATHIONINE GAMMA-LYASE"/>
    <property type="match status" value="1"/>
</dbReference>
<dbReference type="EMBL" id="PKUR01000002">
    <property type="protein sequence ID" value="PLW86645.1"/>
    <property type="molecule type" value="Genomic_DNA"/>
</dbReference>
<dbReference type="Pfam" id="PF01053">
    <property type="entry name" value="Cys_Met_Meta_PP"/>
    <property type="match status" value="1"/>
</dbReference>
<dbReference type="GO" id="GO:0016846">
    <property type="term" value="F:carbon-sulfur lyase activity"/>
    <property type="evidence" value="ECO:0007669"/>
    <property type="project" value="TreeGrafter"/>
</dbReference>
<dbReference type="GO" id="GO:0030170">
    <property type="term" value="F:pyridoxal phosphate binding"/>
    <property type="evidence" value="ECO:0007669"/>
    <property type="project" value="InterPro"/>
</dbReference>
<dbReference type="SUPFAM" id="SSF53383">
    <property type="entry name" value="PLP-dependent transferases"/>
    <property type="match status" value="1"/>
</dbReference>
<keyword evidence="5" id="KW-0808">Transferase</keyword>
<dbReference type="Gene3D" id="3.40.640.10">
    <property type="entry name" value="Type I PLP-dependent aspartate aminotransferase-like (Major domain)"/>
    <property type="match status" value="1"/>
</dbReference>
<dbReference type="Gene3D" id="3.90.1150.10">
    <property type="entry name" value="Aspartate Aminotransferase, domain 1"/>
    <property type="match status" value="1"/>
</dbReference>
<dbReference type="PIRSF" id="PIRSF001434">
    <property type="entry name" value="CGS"/>
    <property type="match status" value="1"/>
</dbReference>